<evidence type="ECO:0000313" key="3">
    <source>
        <dbReference type="Proteomes" id="UP001432146"/>
    </source>
</evidence>
<name>A0AAW0ZAN0_9HYME</name>
<evidence type="ECO:0000313" key="2">
    <source>
        <dbReference type="EMBL" id="KAK9294684.1"/>
    </source>
</evidence>
<feature type="compositionally biased region" description="Basic and acidic residues" evidence="1">
    <location>
        <begin position="1"/>
        <end position="27"/>
    </location>
</feature>
<dbReference type="AlphaFoldDB" id="A0AAW0ZAN0"/>
<dbReference type="EMBL" id="JAWNGG020000305">
    <property type="protein sequence ID" value="KAK9294684.1"/>
    <property type="molecule type" value="Genomic_DNA"/>
</dbReference>
<reference evidence="2 3" key="1">
    <citation type="submission" date="2024-05" db="EMBL/GenBank/DDBJ databases">
        <title>The nuclear and mitochondrial genome assemblies of Tetragonisca angustula (Apidae: Meliponini), a tiny yet remarkable pollinator in the Neotropics.</title>
        <authorList>
            <person name="Ferrari R."/>
            <person name="Ricardo P.C."/>
            <person name="Dias F.C."/>
            <person name="Araujo N.S."/>
            <person name="Soares D.O."/>
            <person name="Zhou Q.-S."/>
            <person name="Zhu C.-D."/>
            <person name="Coutinho L."/>
            <person name="Airas M.C."/>
            <person name="Batista T.M."/>
        </authorList>
    </citation>
    <scope>NUCLEOTIDE SEQUENCE [LARGE SCALE GENOMIC DNA]</scope>
    <source>
        <strain evidence="2">ASF017062</strain>
        <tissue evidence="2">Abdomen</tissue>
    </source>
</reference>
<feature type="compositionally biased region" description="Basic and acidic residues" evidence="1">
    <location>
        <begin position="117"/>
        <end position="129"/>
    </location>
</feature>
<sequence>MRTRRTRDEQRERGTKATKRPWNDHRVLANVPTKRNDTKRNETKRFTRVEKPDAALLPLCASVYACVSQGTRLQQGHRTTRLPDTISAIRGRTVVRPRSPAPLHRPTTGRGKPGRTAGREKRRSDETARQRGRRTGARRHSIQDGRK</sequence>
<keyword evidence="3" id="KW-1185">Reference proteome</keyword>
<proteinExistence type="predicted"/>
<comment type="caution">
    <text evidence="2">The sequence shown here is derived from an EMBL/GenBank/DDBJ whole genome shotgun (WGS) entry which is preliminary data.</text>
</comment>
<feature type="compositionally biased region" description="Basic residues" evidence="1">
    <location>
        <begin position="130"/>
        <end position="140"/>
    </location>
</feature>
<organism evidence="2 3">
    <name type="scientific">Tetragonisca angustula</name>
    <dbReference type="NCBI Taxonomy" id="166442"/>
    <lineage>
        <taxon>Eukaryota</taxon>
        <taxon>Metazoa</taxon>
        <taxon>Ecdysozoa</taxon>
        <taxon>Arthropoda</taxon>
        <taxon>Hexapoda</taxon>
        <taxon>Insecta</taxon>
        <taxon>Pterygota</taxon>
        <taxon>Neoptera</taxon>
        <taxon>Endopterygota</taxon>
        <taxon>Hymenoptera</taxon>
        <taxon>Apocrita</taxon>
        <taxon>Aculeata</taxon>
        <taxon>Apoidea</taxon>
        <taxon>Anthophila</taxon>
        <taxon>Apidae</taxon>
        <taxon>Tetragonisca</taxon>
    </lineage>
</organism>
<accession>A0AAW0ZAN0</accession>
<feature type="compositionally biased region" description="Basic and acidic residues" evidence="1">
    <location>
        <begin position="34"/>
        <end position="47"/>
    </location>
</feature>
<feature type="region of interest" description="Disordered" evidence="1">
    <location>
        <begin position="1"/>
        <end position="47"/>
    </location>
</feature>
<evidence type="ECO:0000256" key="1">
    <source>
        <dbReference type="SAM" id="MobiDB-lite"/>
    </source>
</evidence>
<feature type="region of interest" description="Disordered" evidence="1">
    <location>
        <begin position="73"/>
        <end position="147"/>
    </location>
</feature>
<gene>
    <name evidence="2" type="ORF">QLX08_010759</name>
</gene>
<protein>
    <submittedName>
        <fullName evidence="2">Uncharacterized protein</fullName>
    </submittedName>
</protein>
<dbReference type="Proteomes" id="UP001432146">
    <property type="component" value="Unassembled WGS sequence"/>
</dbReference>